<dbReference type="PANTHER" id="PTHR30146">
    <property type="entry name" value="LACI-RELATED TRANSCRIPTIONAL REPRESSOR"/>
    <property type="match status" value="1"/>
</dbReference>
<reference evidence="6" key="1">
    <citation type="journal article" date="2019" name="Int. J. Syst. Evol. Microbiol.">
        <title>The Global Catalogue of Microorganisms (GCM) 10K type strain sequencing project: providing services to taxonomists for standard genome sequencing and annotation.</title>
        <authorList>
            <consortium name="The Broad Institute Genomics Platform"/>
            <consortium name="The Broad Institute Genome Sequencing Center for Infectious Disease"/>
            <person name="Wu L."/>
            <person name="Ma J."/>
        </authorList>
    </citation>
    <scope>NUCLEOTIDE SEQUENCE [LARGE SCALE GENOMIC DNA]</scope>
    <source>
        <strain evidence="6">NBRC 108728</strain>
    </source>
</reference>
<dbReference type="RefSeq" id="WP_286346204.1">
    <property type="nucleotide sequence ID" value="NZ_AP027732.1"/>
</dbReference>
<dbReference type="InterPro" id="IPR000843">
    <property type="entry name" value="HTH_LacI"/>
</dbReference>
<feature type="domain" description="HTH lacI-type" evidence="4">
    <location>
        <begin position="4"/>
        <end position="58"/>
    </location>
</feature>
<dbReference type="CDD" id="cd01392">
    <property type="entry name" value="HTH_LacI"/>
    <property type="match status" value="1"/>
</dbReference>
<dbReference type="PROSITE" id="PS50932">
    <property type="entry name" value="HTH_LACI_2"/>
    <property type="match status" value="1"/>
</dbReference>
<evidence type="ECO:0000256" key="1">
    <source>
        <dbReference type="ARBA" id="ARBA00023015"/>
    </source>
</evidence>
<dbReference type="SUPFAM" id="SSF47413">
    <property type="entry name" value="lambda repressor-like DNA-binding domains"/>
    <property type="match status" value="1"/>
</dbReference>
<evidence type="ECO:0000256" key="3">
    <source>
        <dbReference type="ARBA" id="ARBA00023163"/>
    </source>
</evidence>
<dbReference type="InterPro" id="IPR001761">
    <property type="entry name" value="Peripla_BP/Lac1_sug-bd_dom"/>
</dbReference>
<dbReference type="Pfam" id="PF00532">
    <property type="entry name" value="Peripla_BP_1"/>
    <property type="match status" value="1"/>
</dbReference>
<dbReference type="InterPro" id="IPR010982">
    <property type="entry name" value="Lambda_DNA-bd_dom_sf"/>
</dbReference>
<dbReference type="Gene3D" id="1.10.260.40">
    <property type="entry name" value="lambda repressor-like DNA-binding domains"/>
    <property type="match status" value="1"/>
</dbReference>
<evidence type="ECO:0000256" key="2">
    <source>
        <dbReference type="ARBA" id="ARBA00023125"/>
    </source>
</evidence>
<evidence type="ECO:0000313" key="5">
    <source>
        <dbReference type="EMBL" id="BDZ49401.1"/>
    </source>
</evidence>
<gene>
    <name evidence="5" type="primary">lacI_2</name>
    <name evidence="5" type="ORF">GCM10025867_16420</name>
</gene>
<dbReference type="Pfam" id="PF00356">
    <property type="entry name" value="LacI"/>
    <property type="match status" value="1"/>
</dbReference>
<sequence length="346" mass="36693">MKTITLSDVAAVAHVDLSTASRVLRGEGRVSTETRRRILDAAERLDYRPNAQAQFLARGISKTVGVLTMNAPGVFAMPVLTGVTTTLGQLDIATLLYDARTDSGLLRESVRKFHARRIDGLLVLGAGLMRTPIHSISSGFDVPVAYAYATSDDPADAWFMPDGEQAGRLAAKHLIDIGRRRIAHITSKDDIGARDRAAGFRATLATAGLEMVSAAPLEGDWTRLWGGEATRRLLDQGVDFDAIFCGNDQIALGAYGVLRAAGVSVPDDVALVGVDNWEGLVGNGDPLLTTVDPNLLGVGKSAARFLTAATEGDYTPGAHYEPASLVLGETTMGSGYRTTSDPEGRI</sequence>
<keyword evidence="1" id="KW-0805">Transcription regulation</keyword>
<proteinExistence type="predicted"/>
<evidence type="ECO:0000313" key="6">
    <source>
        <dbReference type="Proteomes" id="UP001321486"/>
    </source>
</evidence>
<keyword evidence="2" id="KW-0238">DNA-binding</keyword>
<dbReference type="Proteomes" id="UP001321486">
    <property type="component" value="Chromosome"/>
</dbReference>
<keyword evidence="3" id="KW-0804">Transcription</keyword>
<dbReference type="InterPro" id="IPR028082">
    <property type="entry name" value="Peripla_BP_I"/>
</dbReference>
<dbReference type="PANTHER" id="PTHR30146:SF109">
    <property type="entry name" value="HTH-TYPE TRANSCRIPTIONAL REGULATOR GALS"/>
    <property type="match status" value="1"/>
</dbReference>
<accession>A0ABN6XXB9</accession>
<protein>
    <submittedName>
        <fullName evidence="5">LacI family transcriptional regulator</fullName>
    </submittedName>
</protein>
<dbReference type="SMART" id="SM00354">
    <property type="entry name" value="HTH_LACI"/>
    <property type="match status" value="1"/>
</dbReference>
<dbReference type="EMBL" id="AP027732">
    <property type="protein sequence ID" value="BDZ49401.1"/>
    <property type="molecule type" value="Genomic_DNA"/>
</dbReference>
<organism evidence="5 6">
    <name type="scientific">Frondihabitans sucicola</name>
    <dbReference type="NCBI Taxonomy" id="1268041"/>
    <lineage>
        <taxon>Bacteria</taxon>
        <taxon>Bacillati</taxon>
        <taxon>Actinomycetota</taxon>
        <taxon>Actinomycetes</taxon>
        <taxon>Micrococcales</taxon>
        <taxon>Microbacteriaceae</taxon>
        <taxon>Frondihabitans</taxon>
    </lineage>
</organism>
<keyword evidence="6" id="KW-1185">Reference proteome</keyword>
<dbReference type="SUPFAM" id="SSF53822">
    <property type="entry name" value="Periplasmic binding protein-like I"/>
    <property type="match status" value="1"/>
</dbReference>
<evidence type="ECO:0000259" key="4">
    <source>
        <dbReference type="PROSITE" id="PS50932"/>
    </source>
</evidence>
<name>A0ABN6XXB9_9MICO</name>
<dbReference type="Gene3D" id="3.40.50.2300">
    <property type="match status" value="2"/>
</dbReference>